<dbReference type="HOGENOM" id="CLU_057315_0_0_6"/>
<dbReference type="InterPro" id="IPR032675">
    <property type="entry name" value="LRR_dom_sf"/>
</dbReference>
<evidence type="ECO:0000313" key="1">
    <source>
        <dbReference type="EMBL" id="ENV16588.1"/>
    </source>
</evidence>
<reference evidence="1 2" key="1">
    <citation type="submission" date="2013-02" db="EMBL/GenBank/DDBJ databases">
        <title>The Genome Sequence of Acinetobacter guillouiae NIPH 991.</title>
        <authorList>
            <consortium name="The Broad Institute Genome Sequencing Platform"/>
            <consortium name="The Broad Institute Genome Sequencing Center for Infectious Disease"/>
            <person name="Cerqueira G."/>
            <person name="Feldgarden M."/>
            <person name="Courvalin P."/>
            <person name="Perichon B."/>
            <person name="Grillot-Courvalin C."/>
            <person name="Clermont D."/>
            <person name="Rocha E."/>
            <person name="Yoon E.-J."/>
            <person name="Nemec A."/>
            <person name="Walker B."/>
            <person name="Young S.K."/>
            <person name="Zeng Q."/>
            <person name="Gargeya S."/>
            <person name="Fitzgerald M."/>
            <person name="Haas B."/>
            <person name="Abouelleil A."/>
            <person name="Alvarado L."/>
            <person name="Arachchi H.M."/>
            <person name="Berlin A.M."/>
            <person name="Chapman S.B."/>
            <person name="Dewar J."/>
            <person name="Goldberg J."/>
            <person name="Griggs A."/>
            <person name="Gujja S."/>
            <person name="Hansen M."/>
            <person name="Howarth C."/>
            <person name="Imamovic A."/>
            <person name="Larimer J."/>
            <person name="McCowan C."/>
            <person name="Murphy C."/>
            <person name="Neiman D."/>
            <person name="Pearson M."/>
            <person name="Priest M."/>
            <person name="Roberts A."/>
            <person name="Saif S."/>
            <person name="Shea T."/>
            <person name="Sisk P."/>
            <person name="Sykes S."/>
            <person name="Wortman J."/>
            <person name="Nusbaum C."/>
            <person name="Birren B."/>
        </authorList>
    </citation>
    <scope>NUCLEOTIDE SEQUENCE [LARGE SCALE GENOMIC DNA]</scope>
    <source>
        <strain evidence="1 2">NIPH 991</strain>
    </source>
</reference>
<keyword evidence="2" id="KW-1185">Reference proteome</keyword>
<gene>
    <name evidence="1" type="ORF">F964_03523</name>
</gene>
<sequence>MDRNTPIYVSLTGTNSHQIKIPAGQGSFSIGRIGMDKKKFDVLVEENAVINWDAFNTFYTPHGQQNAHLHPYGDWPRFFYYWGNDQGFIEWSKKRVIEDFSWRPTKAICLDLSHAQIHNFSIKADQYPITLVLNHADDENKKGLYSLHLAGHIEQFEIITTAAYSHIHMRIEPTTNKDPMVSAYHLPVMKNLAAITSLDLTVKPLGQTFDCESLLQFPNLKNLNLTGNITNTASLKQLQQLERIGVRYAVNLEGFPALNTWENLRSFIGWNIDEKTGKRLNAELKHLVKEKQLDYSSVSKLRSSIWFTTEYGIPFENWESNNAKIAIKAYKSALKEISKAKTKQYVKGAIIELVEIINTLPNIETVEREDTGLAVLQLVEASTFDIDQETVNTWFDEIRDF</sequence>
<protein>
    <submittedName>
        <fullName evidence="1">Uncharacterized protein</fullName>
    </submittedName>
</protein>
<dbReference type="PATRIC" id="fig|1217656.3.peg.3469"/>
<accession>N8YAF6</accession>
<dbReference type="SUPFAM" id="SSF52058">
    <property type="entry name" value="L domain-like"/>
    <property type="match status" value="1"/>
</dbReference>
<comment type="caution">
    <text evidence="1">The sequence shown here is derived from an EMBL/GenBank/DDBJ whole genome shotgun (WGS) entry which is preliminary data.</text>
</comment>
<name>N8YAF6_ACIGI</name>
<dbReference type="Gene3D" id="3.80.10.10">
    <property type="entry name" value="Ribonuclease Inhibitor"/>
    <property type="match status" value="1"/>
</dbReference>
<dbReference type="eggNOG" id="COG4886">
    <property type="taxonomic scope" value="Bacteria"/>
</dbReference>
<dbReference type="RefSeq" id="WP_004822253.1">
    <property type="nucleotide sequence ID" value="NZ_KB849456.1"/>
</dbReference>
<dbReference type="EMBL" id="APPJ01000012">
    <property type="protein sequence ID" value="ENV16588.1"/>
    <property type="molecule type" value="Genomic_DNA"/>
</dbReference>
<proteinExistence type="predicted"/>
<dbReference type="Proteomes" id="UP000013148">
    <property type="component" value="Unassembled WGS sequence"/>
</dbReference>
<dbReference type="AlphaFoldDB" id="N8YAF6"/>
<organism evidence="1 2">
    <name type="scientific">Acinetobacter guillouiae NIPH 991</name>
    <dbReference type="NCBI Taxonomy" id="1217656"/>
    <lineage>
        <taxon>Bacteria</taxon>
        <taxon>Pseudomonadati</taxon>
        <taxon>Pseudomonadota</taxon>
        <taxon>Gammaproteobacteria</taxon>
        <taxon>Moraxellales</taxon>
        <taxon>Moraxellaceae</taxon>
        <taxon>Acinetobacter</taxon>
    </lineage>
</organism>
<evidence type="ECO:0000313" key="2">
    <source>
        <dbReference type="Proteomes" id="UP000013148"/>
    </source>
</evidence>